<reference evidence="1 2" key="1">
    <citation type="journal article" date="2022" name="bioRxiv">
        <title>An ancient truncated duplication of the anti-Mullerian hormone receptor type 2 gene is a potential conserved master sex determinant in the Pangasiidae catfish family.</title>
        <authorList>
            <person name="Wen M."/>
            <person name="Pan Q."/>
            <person name="Jouanno E."/>
            <person name="Montfort J."/>
            <person name="Zahm M."/>
            <person name="Cabau C."/>
            <person name="Klopp C."/>
            <person name="Iampietro C."/>
            <person name="Roques C."/>
            <person name="Bouchez O."/>
            <person name="Castinel A."/>
            <person name="Donnadieu C."/>
            <person name="Parrinello H."/>
            <person name="Poncet C."/>
            <person name="Belmonte E."/>
            <person name="Gautier V."/>
            <person name="Avarre J.-C."/>
            <person name="Dugue R."/>
            <person name="Gustiano R."/>
            <person name="Ha T.T.T."/>
            <person name="Campet M."/>
            <person name="Sriphairoj K."/>
            <person name="Ribolli J."/>
            <person name="de Almeida F.L."/>
            <person name="Desvignes T."/>
            <person name="Postlethwait J.H."/>
            <person name="Bucao C.F."/>
            <person name="Robinson-Rechavi M."/>
            <person name="Bobe J."/>
            <person name="Herpin A."/>
            <person name="Guiguen Y."/>
        </authorList>
    </citation>
    <scope>NUCLEOTIDE SEQUENCE [LARGE SCALE GENOMIC DNA]</scope>
    <source>
        <strain evidence="1">YG-Dec2019</strain>
    </source>
</reference>
<organism evidence="1 2">
    <name type="scientific">Pangasianodon gigas</name>
    <name type="common">Mekong giant catfish</name>
    <name type="synonym">Pangasius gigas</name>
    <dbReference type="NCBI Taxonomy" id="30993"/>
    <lineage>
        <taxon>Eukaryota</taxon>
        <taxon>Metazoa</taxon>
        <taxon>Chordata</taxon>
        <taxon>Craniata</taxon>
        <taxon>Vertebrata</taxon>
        <taxon>Euteleostomi</taxon>
        <taxon>Actinopterygii</taxon>
        <taxon>Neopterygii</taxon>
        <taxon>Teleostei</taxon>
        <taxon>Ostariophysi</taxon>
        <taxon>Siluriformes</taxon>
        <taxon>Pangasiidae</taxon>
        <taxon>Pangasianodon</taxon>
    </lineage>
</organism>
<dbReference type="EMBL" id="CM040481">
    <property type="protein sequence ID" value="MCI4394938.1"/>
    <property type="molecule type" value="Genomic_DNA"/>
</dbReference>
<proteinExistence type="predicted"/>
<accession>A0ACC5XUX5</accession>
<name>A0ACC5XUX5_PANGG</name>
<gene>
    <name evidence="1" type="ORF">PGIGA_G00174670</name>
</gene>
<protein>
    <submittedName>
        <fullName evidence="1">Uncharacterized protein</fullName>
    </submittedName>
</protein>
<dbReference type="Proteomes" id="UP000829447">
    <property type="component" value="Linkage Group LG28"/>
</dbReference>
<evidence type="ECO:0000313" key="1">
    <source>
        <dbReference type="EMBL" id="MCI4394938.1"/>
    </source>
</evidence>
<keyword evidence="2" id="KW-1185">Reference proteome</keyword>
<comment type="caution">
    <text evidence="1">The sequence shown here is derived from an EMBL/GenBank/DDBJ whole genome shotgun (WGS) entry which is preliminary data.</text>
</comment>
<evidence type="ECO:0000313" key="2">
    <source>
        <dbReference type="Proteomes" id="UP000829447"/>
    </source>
</evidence>
<sequence length="188" mass="21256">MIQKNDTVSQVENATAHSSADKTSDDDPELMPVSQAETTEDEYIPSSKKSKPLEDLFGDTFWTVDPSQTVKSPNELAHAEVVKYRDTASLNLGEIFEVSANIVSLAEKIDIISYRDELSDLHPYKIPRCLIGRWIGTLARTNMADELMYRSNGPKRPMRRGIHFFLGVLEQRNRNCVIGQAWPIWESA</sequence>